<proteinExistence type="predicted"/>
<feature type="zinc finger region" description="C3H1-type" evidence="4">
    <location>
        <begin position="66"/>
        <end position="94"/>
    </location>
</feature>
<dbReference type="GO" id="GO:0008270">
    <property type="term" value="F:zinc ion binding"/>
    <property type="evidence" value="ECO:0007669"/>
    <property type="project" value="UniProtKB-KW"/>
</dbReference>
<evidence type="ECO:0000256" key="4">
    <source>
        <dbReference type="PROSITE-ProRule" id="PRU00723"/>
    </source>
</evidence>
<dbReference type="InterPro" id="IPR000571">
    <property type="entry name" value="Znf_CCCH"/>
</dbReference>
<dbReference type="SUPFAM" id="SSF90229">
    <property type="entry name" value="CCCH zinc finger"/>
    <property type="match status" value="1"/>
</dbReference>
<dbReference type="PROSITE" id="PS50103">
    <property type="entry name" value="ZF_C3H1"/>
    <property type="match status" value="1"/>
</dbReference>
<dbReference type="FunFam" id="4.10.1000.10:FF:000003">
    <property type="entry name" value="Zinc finger CCCH domain-containing protein"/>
    <property type="match status" value="1"/>
</dbReference>
<keyword evidence="3 4" id="KW-0862">Zinc</keyword>
<evidence type="ECO:0000256" key="2">
    <source>
        <dbReference type="ARBA" id="ARBA00022771"/>
    </source>
</evidence>
<sequence length="150" mass="17053">MMERSVLMDISANFFMNVLQKLTANIVRDREISAIRIKTTRTIIDPSMIDTSKHENDIVRIEMPIYCKTKICIKWETTGQCPFRDHCHFAHGKSELQEPMLTNFVPITPSPFSVPLGSNTVVNASVKEEKGVKKILKWKPSKGIADIYGD</sequence>
<protein>
    <recommendedName>
        <fullName evidence="5">C3H1-type domain-containing protein</fullName>
    </recommendedName>
</protein>
<reference evidence="6" key="1">
    <citation type="submission" date="2023-08" db="EMBL/GenBank/DDBJ databases">
        <title>A de novo genome assembly of Solanum verrucosum Schlechtendal, a Mexican diploid species geographically isolated from the other diploid A-genome species in potato relatives.</title>
        <authorList>
            <person name="Hosaka K."/>
        </authorList>
    </citation>
    <scope>NUCLEOTIDE SEQUENCE</scope>
    <source>
        <tissue evidence="6">Young leaves</tissue>
    </source>
</reference>
<accession>A0AAF0V7K6</accession>
<dbReference type="Gene3D" id="4.10.1000.10">
    <property type="entry name" value="Zinc finger, CCCH-type"/>
    <property type="match status" value="1"/>
</dbReference>
<keyword evidence="1 4" id="KW-0479">Metal-binding</keyword>
<evidence type="ECO:0000313" key="6">
    <source>
        <dbReference type="EMBL" id="WMV58121.1"/>
    </source>
</evidence>
<gene>
    <name evidence="6" type="ORF">MTR67_051506</name>
</gene>
<evidence type="ECO:0000256" key="3">
    <source>
        <dbReference type="ARBA" id="ARBA00022833"/>
    </source>
</evidence>
<dbReference type="GO" id="GO:0051252">
    <property type="term" value="P:regulation of RNA metabolic process"/>
    <property type="evidence" value="ECO:0007669"/>
    <property type="project" value="UniProtKB-ARBA"/>
</dbReference>
<dbReference type="AlphaFoldDB" id="A0AAF0V7K6"/>
<dbReference type="Proteomes" id="UP001234989">
    <property type="component" value="Chromosome 12"/>
</dbReference>
<dbReference type="InterPro" id="IPR036855">
    <property type="entry name" value="Znf_CCCH_sf"/>
</dbReference>
<evidence type="ECO:0000313" key="7">
    <source>
        <dbReference type="Proteomes" id="UP001234989"/>
    </source>
</evidence>
<keyword evidence="2 4" id="KW-0863">Zinc-finger</keyword>
<name>A0AAF0V7K6_SOLVR</name>
<evidence type="ECO:0000256" key="1">
    <source>
        <dbReference type="ARBA" id="ARBA00022723"/>
    </source>
</evidence>
<feature type="domain" description="C3H1-type" evidence="5">
    <location>
        <begin position="66"/>
        <end position="94"/>
    </location>
</feature>
<dbReference type="EMBL" id="CP133623">
    <property type="protein sequence ID" value="WMV58121.1"/>
    <property type="molecule type" value="Genomic_DNA"/>
</dbReference>
<dbReference type="Pfam" id="PF00642">
    <property type="entry name" value="zf-CCCH"/>
    <property type="match status" value="1"/>
</dbReference>
<evidence type="ECO:0000259" key="5">
    <source>
        <dbReference type="PROSITE" id="PS50103"/>
    </source>
</evidence>
<dbReference type="SMART" id="SM00356">
    <property type="entry name" value="ZnF_C3H1"/>
    <property type="match status" value="1"/>
</dbReference>
<keyword evidence="7" id="KW-1185">Reference proteome</keyword>
<organism evidence="6 7">
    <name type="scientific">Solanum verrucosum</name>
    <dbReference type="NCBI Taxonomy" id="315347"/>
    <lineage>
        <taxon>Eukaryota</taxon>
        <taxon>Viridiplantae</taxon>
        <taxon>Streptophyta</taxon>
        <taxon>Embryophyta</taxon>
        <taxon>Tracheophyta</taxon>
        <taxon>Spermatophyta</taxon>
        <taxon>Magnoliopsida</taxon>
        <taxon>eudicotyledons</taxon>
        <taxon>Gunneridae</taxon>
        <taxon>Pentapetalae</taxon>
        <taxon>asterids</taxon>
        <taxon>lamiids</taxon>
        <taxon>Solanales</taxon>
        <taxon>Solanaceae</taxon>
        <taxon>Solanoideae</taxon>
        <taxon>Solaneae</taxon>
        <taxon>Solanum</taxon>
    </lineage>
</organism>
<dbReference type="GO" id="GO:0010468">
    <property type="term" value="P:regulation of gene expression"/>
    <property type="evidence" value="ECO:0007669"/>
    <property type="project" value="UniProtKB-ARBA"/>
</dbReference>